<comment type="cofactor">
    <cofactor evidence="7">
        <name>Mg(2+)</name>
        <dbReference type="ChEBI" id="CHEBI:18420"/>
    </cofactor>
</comment>
<feature type="transmembrane region" description="Helical" evidence="9">
    <location>
        <begin position="138"/>
        <end position="160"/>
    </location>
</feature>
<dbReference type="PANTHER" id="PTHR22926:SF3">
    <property type="entry name" value="UNDECAPRENYL-PHOSPHATE ALPHA-N-ACETYLGLUCOSAMINYL 1-PHOSPHATE TRANSFERASE"/>
    <property type="match status" value="1"/>
</dbReference>
<evidence type="ECO:0000256" key="9">
    <source>
        <dbReference type="SAM" id="Phobius"/>
    </source>
</evidence>
<evidence type="ECO:0000256" key="6">
    <source>
        <dbReference type="ARBA" id="ARBA00023136"/>
    </source>
</evidence>
<feature type="transmembrane region" description="Helical" evidence="9">
    <location>
        <begin position="109"/>
        <end position="132"/>
    </location>
</feature>
<evidence type="ECO:0000256" key="1">
    <source>
        <dbReference type="ARBA" id="ARBA00004651"/>
    </source>
</evidence>
<keyword evidence="7" id="KW-0479">Metal-binding</keyword>
<feature type="transmembrane region" description="Helical" evidence="9">
    <location>
        <begin position="328"/>
        <end position="348"/>
    </location>
</feature>
<comment type="subcellular location">
    <subcellularLocation>
        <location evidence="1">Cell membrane</location>
        <topology evidence="1">Multi-pass membrane protein</topology>
    </subcellularLocation>
</comment>
<comment type="caution">
    <text evidence="10">The sequence shown here is derived from an EMBL/GenBank/DDBJ whole genome shotgun (WGS) entry which is preliminary data.</text>
</comment>
<keyword evidence="2" id="KW-1003">Cell membrane</keyword>
<evidence type="ECO:0000256" key="2">
    <source>
        <dbReference type="ARBA" id="ARBA00022475"/>
    </source>
</evidence>
<name>A0A8J7UVU6_9BACT</name>
<feature type="transmembrane region" description="Helical" evidence="9">
    <location>
        <begin position="254"/>
        <end position="277"/>
    </location>
</feature>
<dbReference type="InterPro" id="IPR000715">
    <property type="entry name" value="Glycosyl_transferase_4"/>
</dbReference>
<protein>
    <submittedName>
        <fullName evidence="10">Undecaprenyl/decaprenyl-phosphate alpha-N-acetylglucosaminyl 1-phosphate transferase</fullName>
    </submittedName>
</protein>
<feature type="transmembrane region" description="Helical" evidence="9">
    <location>
        <begin position="55"/>
        <end position="74"/>
    </location>
</feature>
<feature type="transmembrane region" description="Helical" evidence="9">
    <location>
        <begin position="167"/>
        <end position="185"/>
    </location>
</feature>
<dbReference type="GO" id="GO:0044038">
    <property type="term" value="P:cell wall macromolecule biosynthetic process"/>
    <property type="evidence" value="ECO:0007669"/>
    <property type="project" value="TreeGrafter"/>
</dbReference>
<dbReference type="AlphaFoldDB" id="A0A8J7UVU6"/>
<evidence type="ECO:0000313" key="10">
    <source>
        <dbReference type="EMBL" id="MBP3193820.1"/>
    </source>
</evidence>
<feature type="binding site" evidence="7">
    <location>
        <position position="219"/>
    </location>
    <ligand>
        <name>Mg(2+)</name>
        <dbReference type="ChEBI" id="CHEBI:18420"/>
    </ligand>
</feature>
<dbReference type="GO" id="GO:0016780">
    <property type="term" value="F:phosphotransferase activity, for other substituted phosphate groups"/>
    <property type="evidence" value="ECO:0007669"/>
    <property type="project" value="InterPro"/>
</dbReference>
<feature type="transmembrane region" description="Helical" evidence="9">
    <location>
        <begin position="80"/>
        <end position="97"/>
    </location>
</feature>
<dbReference type="Pfam" id="PF00953">
    <property type="entry name" value="Glycos_transf_4"/>
    <property type="match status" value="1"/>
</dbReference>
<evidence type="ECO:0000256" key="5">
    <source>
        <dbReference type="ARBA" id="ARBA00022989"/>
    </source>
</evidence>
<keyword evidence="5 9" id="KW-1133">Transmembrane helix</keyword>
<dbReference type="GO" id="GO:0071555">
    <property type="term" value="P:cell wall organization"/>
    <property type="evidence" value="ECO:0007669"/>
    <property type="project" value="TreeGrafter"/>
</dbReference>
<keyword evidence="3 10" id="KW-0808">Transferase</keyword>
<dbReference type="InterPro" id="IPR018480">
    <property type="entry name" value="PNAcMuramoyl-5peptid_Trfase_CS"/>
</dbReference>
<evidence type="ECO:0000256" key="7">
    <source>
        <dbReference type="PIRSR" id="PIRSR600715-1"/>
    </source>
</evidence>
<dbReference type="PANTHER" id="PTHR22926">
    <property type="entry name" value="PHOSPHO-N-ACETYLMURAMOYL-PENTAPEPTIDE-TRANSFERASE"/>
    <property type="match status" value="1"/>
</dbReference>
<dbReference type="GO" id="GO:0009103">
    <property type="term" value="P:lipopolysaccharide biosynthetic process"/>
    <property type="evidence" value="ECO:0007669"/>
    <property type="project" value="TreeGrafter"/>
</dbReference>
<dbReference type="GO" id="GO:0046872">
    <property type="term" value="F:metal ion binding"/>
    <property type="evidence" value="ECO:0007669"/>
    <property type="project" value="UniProtKB-KW"/>
</dbReference>
<feature type="binding site" evidence="7">
    <location>
        <position position="159"/>
    </location>
    <ligand>
        <name>Mg(2+)</name>
        <dbReference type="ChEBI" id="CHEBI:18420"/>
    </ligand>
</feature>
<organism evidence="10 11">
    <name type="scientific">Natronogracilivirga saccharolytica</name>
    <dbReference type="NCBI Taxonomy" id="2812953"/>
    <lineage>
        <taxon>Bacteria</taxon>
        <taxon>Pseudomonadati</taxon>
        <taxon>Balneolota</taxon>
        <taxon>Balneolia</taxon>
        <taxon>Balneolales</taxon>
        <taxon>Cyclonatronaceae</taxon>
        <taxon>Natronogracilivirga</taxon>
    </lineage>
</organism>
<reference evidence="10" key="1">
    <citation type="submission" date="2021-02" db="EMBL/GenBank/DDBJ databases">
        <title>Natronogracilivirga saccharolytica gen. nov. sp. nov. a new anaerobic, haloalkiliphilic carbohydrate-fermenting bacterium from soda lake and proposing of Cyclonatronumiaceae fam. nov. in the phylum Balneolaeota.</title>
        <authorList>
            <person name="Zhilina T.N."/>
            <person name="Sorokin D.Y."/>
            <person name="Zavarzina D.G."/>
            <person name="Toshchakov S.V."/>
            <person name="Kublanov I.V."/>
        </authorList>
    </citation>
    <scope>NUCLEOTIDE SEQUENCE</scope>
    <source>
        <strain evidence="10">Z-1702</strain>
    </source>
</reference>
<dbReference type="PROSITE" id="PS01348">
    <property type="entry name" value="MRAY_2"/>
    <property type="match status" value="1"/>
</dbReference>
<evidence type="ECO:0000256" key="3">
    <source>
        <dbReference type="ARBA" id="ARBA00022679"/>
    </source>
</evidence>
<feature type="transmembrane region" description="Helical" evidence="9">
    <location>
        <begin position="222"/>
        <end position="242"/>
    </location>
</feature>
<evidence type="ECO:0000256" key="4">
    <source>
        <dbReference type="ARBA" id="ARBA00022692"/>
    </source>
</evidence>
<proteinExistence type="predicted"/>
<evidence type="ECO:0000256" key="8">
    <source>
        <dbReference type="SAM" id="MobiDB-lite"/>
    </source>
</evidence>
<keyword evidence="4 9" id="KW-0812">Transmembrane</keyword>
<keyword evidence="11" id="KW-1185">Reference proteome</keyword>
<feature type="transmembrane region" description="Helical" evidence="9">
    <location>
        <begin position="304"/>
        <end position="322"/>
    </location>
</feature>
<gene>
    <name evidence="10" type="ORF">NATSA_14175</name>
</gene>
<dbReference type="GO" id="GO:0005886">
    <property type="term" value="C:plasma membrane"/>
    <property type="evidence" value="ECO:0007669"/>
    <property type="project" value="UniProtKB-SubCell"/>
</dbReference>
<feature type="transmembrane region" description="Helical" evidence="9">
    <location>
        <begin position="191"/>
        <end position="210"/>
    </location>
</feature>
<dbReference type="Proteomes" id="UP000673975">
    <property type="component" value="Unassembled WGS sequence"/>
</dbReference>
<sequence length="391" mass="42609">MEVFYSLPIQMILAFIIASGVAWYAIPVIIRVSYEKGLLDVPDEDRKRHKRMTSNLGGMAIFISVSFTYLFFNNNTLNEGFGWFAAAVLILFLLGMKDDINAISARKKLIGQIAAAVLAIGSGATITSLYGLFGIHEIPFTVGAVITAVVIVALVNAYNLIDGIDGLAGFTGIISSVLLAVWFGSQGYFPLAILATTLAGALSAFLIFNWQPARIFMGDSGSMVIGFILAFLCIHFIELSVANASEAFHFASSPVIAVAVMFIPIFDTIRVIVVRFLKGRPIFKPDRYHIHHYLKDAGLNDARVVLLLGAVQTIAIIIAFAFQPFSVSVGLFAMLTYAAFISYGAFALRNNLRDSVARAEYAQLNGTGSSSGRKNGVHRKERQEAYEYTEN</sequence>
<keyword evidence="7" id="KW-0460">Magnesium</keyword>
<accession>A0A8J7UVU6</accession>
<feature type="region of interest" description="Disordered" evidence="8">
    <location>
        <begin position="367"/>
        <end position="391"/>
    </location>
</feature>
<dbReference type="CDD" id="cd06853">
    <property type="entry name" value="GT_WecA_like"/>
    <property type="match status" value="1"/>
</dbReference>
<dbReference type="EMBL" id="JAFIDN010000015">
    <property type="protein sequence ID" value="MBP3193820.1"/>
    <property type="molecule type" value="Genomic_DNA"/>
</dbReference>
<evidence type="ECO:0000313" key="11">
    <source>
        <dbReference type="Proteomes" id="UP000673975"/>
    </source>
</evidence>
<keyword evidence="6 9" id="KW-0472">Membrane</keyword>
<dbReference type="RefSeq" id="WP_210513279.1">
    <property type="nucleotide sequence ID" value="NZ_JAFIDN010000015.1"/>
</dbReference>
<feature type="transmembrane region" description="Helical" evidence="9">
    <location>
        <begin position="12"/>
        <end position="34"/>
    </location>
</feature>